<accession>A0A9N9HV17</accession>
<name>A0A9N9HV17_9GLOM</name>
<protein>
    <submittedName>
        <fullName evidence="1">254_t:CDS:1</fullName>
    </submittedName>
</protein>
<keyword evidence="2" id="KW-1185">Reference proteome</keyword>
<dbReference type="OrthoDB" id="2440501at2759"/>
<organism evidence="1 2">
    <name type="scientific">Cetraspora pellucida</name>
    <dbReference type="NCBI Taxonomy" id="1433469"/>
    <lineage>
        <taxon>Eukaryota</taxon>
        <taxon>Fungi</taxon>
        <taxon>Fungi incertae sedis</taxon>
        <taxon>Mucoromycota</taxon>
        <taxon>Glomeromycotina</taxon>
        <taxon>Glomeromycetes</taxon>
        <taxon>Diversisporales</taxon>
        <taxon>Gigasporaceae</taxon>
        <taxon>Cetraspora</taxon>
    </lineage>
</organism>
<feature type="non-terminal residue" evidence="1">
    <location>
        <position position="400"/>
    </location>
</feature>
<proteinExistence type="predicted"/>
<evidence type="ECO:0000313" key="2">
    <source>
        <dbReference type="Proteomes" id="UP000789759"/>
    </source>
</evidence>
<dbReference type="Proteomes" id="UP000789759">
    <property type="component" value="Unassembled WGS sequence"/>
</dbReference>
<gene>
    <name evidence="1" type="ORF">CPELLU_LOCUS12123</name>
</gene>
<dbReference type="EMBL" id="CAJVQA010011399">
    <property type="protein sequence ID" value="CAG8706843.1"/>
    <property type="molecule type" value="Genomic_DNA"/>
</dbReference>
<dbReference type="AlphaFoldDB" id="A0A9N9HV17"/>
<reference evidence="1" key="1">
    <citation type="submission" date="2021-06" db="EMBL/GenBank/DDBJ databases">
        <authorList>
            <person name="Kallberg Y."/>
            <person name="Tangrot J."/>
            <person name="Rosling A."/>
        </authorList>
    </citation>
    <scope>NUCLEOTIDE SEQUENCE</scope>
    <source>
        <strain evidence="1">FL966</strain>
    </source>
</reference>
<sequence>LISYLKGGDSNFWSYKEFLKKNRSTICESPPFTNDWAGLNGRWFERFLQAVKSLNLPNSTSVIDEIEKKNVNDDVRSYWEDVIDERKKAGAVEYIGEEIEDDIRPPIKKLRVDTGKIPDSAEQLCEKSFKILSTGSFVDLRQGGVIDENVDALANFLRLLKAVQSSDHKLYVFIDEYDASMNEALRNKTILTHHQKKENAIIKNKIELIESFNISSNLVLLDEFWDLYGFKKSEIEFLLDNIFGNSFSFSIKNRIMKWLKDKYAEYYFNPDQQKRNDDINLLCRFVEQVLLKPLKDNSIKHSNEKALKQKFLDALVLTLYADIEPEFRVNFQSNYLYGKTINLVKISTEKRIAIEFDNIKMECIKFDRIRDSWQEATRSSLSLMKKSENEILNLKINDLY</sequence>
<comment type="caution">
    <text evidence="1">The sequence shown here is derived from an EMBL/GenBank/DDBJ whole genome shotgun (WGS) entry which is preliminary data.</text>
</comment>
<evidence type="ECO:0000313" key="1">
    <source>
        <dbReference type="EMBL" id="CAG8706843.1"/>
    </source>
</evidence>